<dbReference type="InterPro" id="IPR029052">
    <property type="entry name" value="Metallo-depent_PP-like"/>
</dbReference>
<dbReference type="CDD" id="cd00118">
    <property type="entry name" value="LysM"/>
    <property type="match status" value="1"/>
</dbReference>
<dbReference type="Pfam" id="PF00149">
    <property type="entry name" value="Metallophos"/>
    <property type="match status" value="1"/>
</dbReference>
<dbReference type="Gene3D" id="3.60.21.10">
    <property type="match status" value="1"/>
</dbReference>
<proteinExistence type="inferred from homology"/>
<dbReference type="CDD" id="cd00845">
    <property type="entry name" value="MPP_UshA_N_like"/>
    <property type="match status" value="1"/>
</dbReference>
<keyword evidence="4" id="KW-1185">Reference proteome</keyword>
<dbReference type="InterPro" id="IPR018392">
    <property type="entry name" value="LysM"/>
</dbReference>
<sequence length="378" mass="42477">MSFKNKKILKLILCAVFTVCIFLFFLEDIILAQANQIKGIKKITILHTNDMHGRVLEEKDSGMGFSKMNTKIKEIRKKNPNTILLDVGDAIQGSEIATNSKGESIIKLMNAMKYDGMAVGNHEFDYGYKRLLEIRDMANFPLMTGNILNENGKNDFKPYIIKEVDGIKVGIFSVLTPDTQYATSPKNIKGISFLNPLIASNELVKELKEKDVDLIIGLTHLGASKKGKYSSIDIAKNIEGIDIIVDGHSHKEMNMKVEDTLIVQSGKYTENLGIIDIKFLGNKIISKKASLFTKKEGDKLKEDREIKALINEIIEENKSKTKETIGKSKKKTYIVKSGDVLFRIGKKYGIGWMELAEFNKIKNPNKIYPGDIINIPIK</sequence>
<reference evidence="3" key="1">
    <citation type="submission" date="2022-07" db="EMBL/GenBank/DDBJ databases">
        <title>Enhanced cultured diversity of the mouse gut microbiota enables custom-made synthetic communities.</title>
        <authorList>
            <person name="Afrizal A."/>
        </authorList>
    </citation>
    <scope>NUCLEOTIDE SEQUENCE</scope>
    <source>
        <strain evidence="3">DSM 29482</strain>
    </source>
</reference>
<dbReference type="PROSITE" id="PS00786">
    <property type="entry name" value="5_NUCLEOTIDASE_2"/>
    <property type="match status" value="1"/>
</dbReference>
<dbReference type="GO" id="GO:0016788">
    <property type="term" value="F:hydrolase activity, acting on ester bonds"/>
    <property type="evidence" value="ECO:0007669"/>
    <property type="project" value="InterPro"/>
</dbReference>
<dbReference type="Proteomes" id="UP001142078">
    <property type="component" value="Unassembled WGS sequence"/>
</dbReference>
<dbReference type="PROSITE" id="PS51782">
    <property type="entry name" value="LYSM"/>
    <property type="match status" value="1"/>
</dbReference>
<dbReference type="GO" id="GO:0009166">
    <property type="term" value="P:nucleotide catabolic process"/>
    <property type="evidence" value="ECO:0007669"/>
    <property type="project" value="InterPro"/>
</dbReference>
<accession>A0A9X2MI72</accession>
<evidence type="ECO:0000259" key="2">
    <source>
        <dbReference type="PROSITE" id="PS51782"/>
    </source>
</evidence>
<protein>
    <submittedName>
        <fullName evidence="3">Metallophosphoesterase</fullName>
    </submittedName>
</protein>
<gene>
    <name evidence="3" type="ORF">NSA23_10325</name>
</gene>
<name>A0A9X2MI72_9FIRM</name>
<dbReference type="Gene3D" id="3.10.350.10">
    <property type="entry name" value="LysM domain"/>
    <property type="match status" value="1"/>
</dbReference>
<dbReference type="InterPro" id="IPR006179">
    <property type="entry name" value="5_nucleotidase/apyrase"/>
</dbReference>
<comment type="similarity">
    <text evidence="1">Belongs to the 5'-nucleotidase family.</text>
</comment>
<evidence type="ECO:0000313" key="4">
    <source>
        <dbReference type="Proteomes" id="UP001142078"/>
    </source>
</evidence>
<dbReference type="SMART" id="SM00257">
    <property type="entry name" value="LysM"/>
    <property type="match status" value="1"/>
</dbReference>
<evidence type="ECO:0000256" key="1">
    <source>
        <dbReference type="RuleBase" id="RU362119"/>
    </source>
</evidence>
<dbReference type="InterPro" id="IPR036779">
    <property type="entry name" value="LysM_dom_sf"/>
</dbReference>
<feature type="domain" description="LysM" evidence="2">
    <location>
        <begin position="331"/>
        <end position="375"/>
    </location>
</feature>
<dbReference type="GO" id="GO:0030288">
    <property type="term" value="C:outer membrane-bounded periplasmic space"/>
    <property type="evidence" value="ECO:0007669"/>
    <property type="project" value="TreeGrafter"/>
</dbReference>
<dbReference type="EMBL" id="JANJZL010000006">
    <property type="protein sequence ID" value="MCR2044510.1"/>
    <property type="molecule type" value="Genomic_DNA"/>
</dbReference>
<dbReference type="OrthoDB" id="7820733at2"/>
<dbReference type="AlphaFoldDB" id="A0A9X2MI72"/>
<dbReference type="GO" id="GO:0000166">
    <property type="term" value="F:nucleotide binding"/>
    <property type="evidence" value="ECO:0007669"/>
    <property type="project" value="UniProtKB-KW"/>
</dbReference>
<evidence type="ECO:0000313" key="3">
    <source>
        <dbReference type="EMBL" id="MCR2044510.1"/>
    </source>
</evidence>
<dbReference type="PRINTS" id="PR01607">
    <property type="entry name" value="APYRASEFAMLY"/>
</dbReference>
<keyword evidence="1" id="KW-0547">Nucleotide-binding</keyword>
<dbReference type="Pfam" id="PF01476">
    <property type="entry name" value="LysM"/>
    <property type="match status" value="1"/>
</dbReference>
<dbReference type="SUPFAM" id="SSF54106">
    <property type="entry name" value="LysM domain"/>
    <property type="match status" value="1"/>
</dbReference>
<organism evidence="3 4">
    <name type="scientific">Anaerosalibacter massiliensis</name>
    <dbReference type="NCBI Taxonomy" id="1347392"/>
    <lineage>
        <taxon>Bacteria</taxon>
        <taxon>Bacillati</taxon>
        <taxon>Bacillota</taxon>
        <taxon>Tissierellia</taxon>
        <taxon>Tissierellales</taxon>
        <taxon>Sporanaerobacteraceae</taxon>
        <taxon>Anaerosalibacter</taxon>
    </lineage>
</organism>
<dbReference type="SUPFAM" id="SSF56300">
    <property type="entry name" value="Metallo-dependent phosphatases"/>
    <property type="match status" value="1"/>
</dbReference>
<dbReference type="GO" id="GO:0046872">
    <property type="term" value="F:metal ion binding"/>
    <property type="evidence" value="ECO:0007669"/>
    <property type="project" value="InterPro"/>
</dbReference>
<dbReference type="PROSITE" id="PS00785">
    <property type="entry name" value="5_NUCLEOTIDASE_1"/>
    <property type="match status" value="1"/>
</dbReference>
<keyword evidence="1" id="KW-0378">Hydrolase</keyword>
<dbReference type="RefSeq" id="WP_050069907.1">
    <property type="nucleotide sequence ID" value="NZ_CABKTM010000075.1"/>
</dbReference>
<dbReference type="InterPro" id="IPR004843">
    <property type="entry name" value="Calcineurin-like_PHP"/>
</dbReference>
<dbReference type="PANTHER" id="PTHR11575">
    <property type="entry name" value="5'-NUCLEOTIDASE-RELATED"/>
    <property type="match status" value="1"/>
</dbReference>
<dbReference type="InterPro" id="IPR006146">
    <property type="entry name" value="5'-Nucleotdase_CS"/>
</dbReference>
<dbReference type="PANTHER" id="PTHR11575:SF24">
    <property type="entry name" value="5'-NUCLEOTIDASE"/>
    <property type="match status" value="1"/>
</dbReference>
<comment type="caution">
    <text evidence="3">The sequence shown here is derived from an EMBL/GenBank/DDBJ whole genome shotgun (WGS) entry which is preliminary data.</text>
</comment>